<reference evidence="2 3" key="1">
    <citation type="submission" date="2019-10" db="EMBL/GenBank/DDBJ databases">
        <title>New genus of Silvanigrellaceae.</title>
        <authorList>
            <person name="Pitt A."/>
            <person name="Hahn M.W."/>
        </authorList>
    </citation>
    <scope>NUCLEOTIDE SEQUENCE [LARGE SCALE GENOMIC DNA]</scope>
    <source>
        <strain evidence="2 3">33A1-SZDP</strain>
    </source>
</reference>
<proteinExistence type="predicted"/>
<organism evidence="2 3">
    <name type="scientific">Fluviispira multicolorata</name>
    <dbReference type="NCBI Taxonomy" id="2654512"/>
    <lineage>
        <taxon>Bacteria</taxon>
        <taxon>Pseudomonadati</taxon>
        <taxon>Bdellovibrionota</taxon>
        <taxon>Oligoflexia</taxon>
        <taxon>Silvanigrellales</taxon>
        <taxon>Silvanigrellaceae</taxon>
        <taxon>Fluviispira</taxon>
    </lineage>
</organism>
<dbReference type="RefSeq" id="WP_152212758.1">
    <property type="nucleotide sequence ID" value="NZ_WFLN01000006.1"/>
</dbReference>
<dbReference type="EMBL" id="WFLN01000006">
    <property type="protein sequence ID" value="KAB8030831.1"/>
    <property type="molecule type" value="Genomic_DNA"/>
</dbReference>
<name>A0A833N4H6_9BACT</name>
<keyword evidence="1" id="KW-1133">Transmembrane helix</keyword>
<gene>
    <name evidence="2" type="ORF">GCL57_07605</name>
</gene>
<keyword evidence="1" id="KW-0812">Transmembrane</keyword>
<accession>A0A833N4H6</accession>
<comment type="caution">
    <text evidence="2">The sequence shown here is derived from an EMBL/GenBank/DDBJ whole genome shotgun (WGS) entry which is preliminary data.</text>
</comment>
<dbReference type="AlphaFoldDB" id="A0A833N4H6"/>
<keyword evidence="3" id="KW-1185">Reference proteome</keyword>
<keyword evidence="1" id="KW-0472">Membrane</keyword>
<dbReference type="Proteomes" id="UP000442694">
    <property type="component" value="Unassembled WGS sequence"/>
</dbReference>
<feature type="transmembrane region" description="Helical" evidence="1">
    <location>
        <begin position="7"/>
        <end position="26"/>
    </location>
</feature>
<evidence type="ECO:0000313" key="3">
    <source>
        <dbReference type="Proteomes" id="UP000442694"/>
    </source>
</evidence>
<evidence type="ECO:0000256" key="1">
    <source>
        <dbReference type="SAM" id="Phobius"/>
    </source>
</evidence>
<protein>
    <submittedName>
        <fullName evidence="2">Uncharacterized protein</fullName>
    </submittedName>
</protein>
<sequence>MRKYASIIFAFFIITLIFYSIFKFILNINNEGSIKSSNIEVNKNNGYKKINSHKSISESIYWNKKELFIDFDSFKVSNKQADLIIGQKYYLFLTLFNTDKCFYGDFHFLKSEYNQLVFKALNIPNATRFLNYARFINEKIFINIFDERSFNAEKSRQSCKNWVKIKNN</sequence>
<evidence type="ECO:0000313" key="2">
    <source>
        <dbReference type="EMBL" id="KAB8030831.1"/>
    </source>
</evidence>